<gene>
    <name evidence="2" type="ORF">XYCOK13_23910</name>
</gene>
<sequence>MSRKWKRMVERNYDQVSKQRSKQESALPGVKLLSDGTEMIRGRSIVMPITMIAIVSMFILVYGSSAGNDPLFWVTVGAYVFLALVYFLRRPYLRIGRSFLSTRRMGRDQIVEAKDIASITCGDGYVAIDFKSKRRKWFFSRVMNRYPTDRMAERLLLFAQRTGVPMYGETTDKS</sequence>
<name>A0A8J4H4X1_9BACL</name>
<dbReference type="RefSeq" id="WP_213412366.1">
    <property type="nucleotide sequence ID" value="NZ_BOVK01000030.1"/>
</dbReference>
<evidence type="ECO:0000313" key="2">
    <source>
        <dbReference type="EMBL" id="GIQ69567.1"/>
    </source>
</evidence>
<protein>
    <submittedName>
        <fullName evidence="2">Uncharacterized protein</fullName>
    </submittedName>
</protein>
<organism evidence="2 3">
    <name type="scientific">Xylanibacillus composti</name>
    <dbReference type="NCBI Taxonomy" id="1572762"/>
    <lineage>
        <taxon>Bacteria</taxon>
        <taxon>Bacillati</taxon>
        <taxon>Bacillota</taxon>
        <taxon>Bacilli</taxon>
        <taxon>Bacillales</taxon>
        <taxon>Paenibacillaceae</taxon>
        <taxon>Xylanibacillus</taxon>
    </lineage>
</organism>
<reference evidence="2" key="1">
    <citation type="submission" date="2021-04" db="EMBL/GenBank/DDBJ databases">
        <title>Draft genome sequence of Xylanibacillus composti strain K13.</title>
        <authorList>
            <person name="Uke A."/>
            <person name="Chhe C."/>
            <person name="Baramee S."/>
            <person name="Kosugi A."/>
        </authorList>
    </citation>
    <scope>NUCLEOTIDE SEQUENCE</scope>
    <source>
        <strain evidence="2">K13</strain>
    </source>
</reference>
<keyword evidence="1" id="KW-0472">Membrane</keyword>
<comment type="caution">
    <text evidence="2">The sequence shown here is derived from an EMBL/GenBank/DDBJ whole genome shotgun (WGS) entry which is preliminary data.</text>
</comment>
<keyword evidence="3" id="KW-1185">Reference proteome</keyword>
<feature type="transmembrane region" description="Helical" evidence="1">
    <location>
        <begin position="45"/>
        <end position="64"/>
    </location>
</feature>
<evidence type="ECO:0000313" key="3">
    <source>
        <dbReference type="Proteomes" id="UP000677918"/>
    </source>
</evidence>
<accession>A0A8J4H4X1</accession>
<dbReference type="AlphaFoldDB" id="A0A8J4H4X1"/>
<evidence type="ECO:0000256" key="1">
    <source>
        <dbReference type="SAM" id="Phobius"/>
    </source>
</evidence>
<proteinExistence type="predicted"/>
<feature type="transmembrane region" description="Helical" evidence="1">
    <location>
        <begin position="70"/>
        <end position="88"/>
    </location>
</feature>
<keyword evidence="1" id="KW-0812">Transmembrane</keyword>
<keyword evidence="1" id="KW-1133">Transmembrane helix</keyword>
<dbReference type="EMBL" id="BOVK01000030">
    <property type="protein sequence ID" value="GIQ69567.1"/>
    <property type="molecule type" value="Genomic_DNA"/>
</dbReference>
<dbReference type="Proteomes" id="UP000677918">
    <property type="component" value="Unassembled WGS sequence"/>
</dbReference>